<organism evidence="2 3">
    <name type="scientific">Marasmius crinis-equi</name>
    <dbReference type="NCBI Taxonomy" id="585013"/>
    <lineage>
        <taxon>Eukaryota</taxon>
        <taxon>Fungi</taxon>
        <taxon>Dikarya</taxon>
        <taxon>Basidiomycota</taxon>
        <taxon>Agaricomycotina</taxon>
        <taxon>Agaricomycetes</taxon>
        <taxon>Agaricomycetidae</taxon>
        <taxon>Agaricales</taxon>
        <taxon>Marasmiineae</taxon>
        <taxon>Marasmiaceae</taxon>
        <taxon>Marasmius</taxon>
    </lineage>
</organism>
<feature type="compositionally biased region" description="Acidic residues" evidence="1">
    <location>
        <begin position="326"/>
        <end position="346"/>
    </location>
</feature>
<feature type="region of interest" description="Disordered" evidence="1">
    <location>
        <begin position="77"/>
        <end position="124"/>
    </location>
</feature>
<feature type="compositionally biased region" description="Low complexity" evidence="1">
    <location>
        <begin position="101"/>
        <end position="111"/>
    </location>
</feature>
<feature type="compositionally biased region" description="Acidic residues" evidence="1">
    <location>
        <begin position="304"/>
        <end position="316"/>
    </location>
</feature>
<comment type="caution">
    <text evidence="2">The sequence shown here is derived from an EMBL/GenBank/DDBJ whole genome shotgun (WGS) entry which is preliminary data.</text>
</comment>
<feature type="compositionally biased region" description="Acidic residues" evidence="1">
    <location>
        <begin position="368"/>
        <end position="390"/>
    </location>
</feature>
<feature type="compositionally biased region" description="Pro residues" evidence="1">
    <location>
        <begin position="147"/>
        <end position="157"/>
    </location>
</feature>
<feature type="compositionally biased region" description="Pro residues" evidence="1">
    <location>
        <begin position="112"/>
        <end position="123"/>
    </location>
</feature>
<feature type="region of interest" description="Disordered" evidence="1">
    <location>
        <begin position="275"/>
        <end position="443"/>
    </location>
</feature>
<evidence type="ECO:0000313" key="2">
    <source>
        <dbReference type="EMBL" id="KAL0574156.1"/>
    </source>
</evidence>
<name>A0ABR3FFR5_9AGAR</name>
<proteinExistence type="predicted"/>
<evidence type="ECO:0000256" key="1">
    <source>
        <dbReference type="SAM" id="MobiDB-lite"/>
    </source>
</evidence>
<dbReference type="Proteomes" id="UP001465976">
    <property type="component" value="Unassembled WGS sequence"/>
</dbReference>
<feature type="compositionally biased region" description="Pro residues" evidence="1">
    <location>
        <begin position="77"/>
        <end position="87"/>
    </location>
</feature>
<keyword evidence="3" id="KW-1185">Reference proteome</keyword>
<accession>A0ABR3FFR5</accession>
<evidence type="ECO:0000313" key="3">
    <source>
        <dbReference type="Proteomes" id="UP001465976"/>
    </source>
</evidence>
<sequence length="443" mass="49188">MMYSFLTKDKLLRGEGDEGKLEMEPSMFTKVKLPCRVARHNSHPHYYTILNALTRPQEETEYEYIFFADAVNAYPCPAPPPPPPPPLHTRRSSESSPPPSDTDSSLSFSRPSSPPLPPPPPLPQRERERIQKQIESLLSSQTRSLWPRPPSPPPPDPQQQQRLEEERETLRAIHAILRPAPRRRTGVGEEEVEAALRVQADLPSFQTDVTRALGLPWAGFVGVPFAGVTEEGEEGEEQMSMLFPLFEEEDENLPPMIPGEDDDVLVQSLAGLSLEDETSVSQAGEAGAGLDESMSMPPLAVVPDTDDEEDSEDEYADIIPPLFDVSDTDTEDEGSDFDASLDEEEAAQPQPQPRPPLEDVIPTLFDVSDTEDEGFDSSDSDTDSESELHEEELQPQLHENEDQDEEETSRPRPPPRLTSTFPPQPNLRDIFGGSDSEDPPSAP</sequence>
<feature type="region of interest" description="Disordered" evidence="1">
    <location>
        <begin position="140"/>
        <end position="166"/>
    </location>
</feature>
<dbReference type="EMBL" id="JBAHYK010000425">
    <property type="protein sequence ID" value="KAL0574156.1"/>
    <property type="molecule type" value="Genomic_DNA"/>
</dbReference>
<gene>
    <name evidence="2" type="ORF">V5O48_007796</name>
</gene>
<protein>
    <submittedName>
        <fullName evidence="2">Uncharacterized protein</fullName>
    </submittedName>
</protein>
<reference evidence="2 3" key="1">
    <citation type="submission" date="2024-02" db="EMBL/GenBank/DDBJ databases">
        <title>A draft genome for the cacao thread blight pathogen Marasmius crinis-equi.</title>
        <authorList>
            <person name="Cohen S.P."/>
            <person name="Baruah I.K."/>
            <person name="Amoako-Attah I."/>
            <person name="Bukari Y."/>
            <person name="Meinhardt L.W."/>
            <person name="Bailey B.A."/>
        </authorList>
    </citation>
    <scope>NUCLEOTIDE SEQUENCE [LARGE SCALE GENOMIC DNA]</scope>
    <source>
        <strain evidence="2 3">GH-76</strain>
    </source>
</reference>